<dbReference type="RefSeq" id="WP_211517411.1">
    <property type="nucleotide sequence ID" value="NZ_WNKZ01000089.1"/>
</dbReference>
<dbReference type="InterPro" id="IPR003781">
    <property type="entry name" value="CoA-bd"/>
</dbReference>
<organism evidence="2 3">
    <name type="scientific">Pseudoduganella buxea</name>
    <dbReference type="NCBI Taxonomy" id="1949069"/>
    <lineage>
        <taxon>Bacteria</taxon>
        <taxon>Pseudomonadati</taxon>
        <taxon>Pseudomonadota</taxon>
        <taxon>Betaproteobacteria</taxon>
        <taxon>Burkholderiales</taxon>
        <taxon>Oxalobacteraceae</taxon>
        <taxon>Telluria group</taxon>
        <taxon>Pseudoduganella</taxon>
    </lineage>
</organism>
<dbReference type="AlphaFoldDB" id="A0A6I3T3L3"/>
<feature type="domain" description="CoA-binding" evidence="1">
    <location>
        <begin position="9"/>
        <end position="104"/>
    </location>
</feature>
<gene>
    <name evidence="2" type="ORF">GM672_22630</name>
</gene>
<feature type="non-terminal residue" evidence="2">
    <location>
        <position position="106"/>
    </location>
</feature>
<sequence>MTVRNLQYLFQPASIAVIGASNRPHSVGATVYRNVLDGGFHGAIHAVNPKHATLAGRPVYPDVASLPAPPDLAVICTPAATVPGLVHQLGAAGTRAVIVLSAGLDG</sequence>
<comment type="caution">
    <text evidence="2">The sequence shown here is derived from an EMBL/GenBank/DDBJ whole genome shotgun (WGS) entry which is preliminary data.</text>
</comment>
<dbReference type="SUPFAM" id="SSF51735">
    <property type="entry name" value="NAD(P)-binding Rossmann-fold domains"/>
    <property type="match status" value="1"/>
</dbReference>
<dbReference type="EMBL" id="WNKZ01000089">
    <property type="protein sequence ID" value="MTV55525.1"/>
    <property type="molecule type" value="Genomic_DNA"/>
</dbReference>
<evidence type="ECO:0000259" key="1">
    <source>
        <dbReference type="SMART" id="SM00881"/>
    </source>
</evidence>
<evidence type="ECO:0000313" key="3">
    <source>
        <dbReference type="Proteomes" id="UP000430634"/>
    </source>
</evidence>
<dbReference type="SMART" id="SM00881">
    <property type="entry name" value="CoA_binding"/>
    <property type="match status" value="1"/>
</dbReference>
<dbReference type="Proteomes" id="UP000430634">
    <property type="component" value="Unassembled WGS sequence"/>
</dbReference>
<reference evidence="2 3" key="1">
    <citation type="submission" date="2019-11" db="EMBL/GenBank/DDBJ databases">
        <title>Type strains purchased from KCTC, JCM and DSMZ.</title>
        <authorList>
            <person name="Lu H."/>
        </authorList>
    </citation>
    <scope>NUCLEOTIDE SEQUENCE [LARGE SCALE GENOMIC DNA]</scope>
    <source>
        <strain evidence="2 3">KCTC 52429</strain>
    </source>
</reference>
<dbReference type="GO" id="GO:0016740">
    <property type="term" value="F:transferase activity"/>
    <property type="evidence" value="ECO:0007669"/>
    <property type="project" value="UniProtKB-KW"/>
</dbReference>
<dbReference type="PANTHER" id="PTHR42793:SF1">
    <property type="entry name" value="PEPTIDYL-LYSINE N-ACETYLTRANSFERASE PATZ"/>
    <property type="match status" value="1"/>
</dbReference>
<keyword evidence="2" id="KW-0808">Transferase</keyword>
<dbReference type="Gene3D" id="3.40.50.720">
    <property type="entry name" value="NAD(P)-binding Rossmann-like Domain"/>
    <property type="match status" value="1"/>
</dbReference>
<accession>A0A6I3T3L3</accession>
<name>A0A6I3T3L3_9BURK</name>
<dbReference type="PANTHER" id="PTHR42793">
    <property type="entry name" value="COA BINDING DOMAIN CONTAINING PROTEIN"/>
    <property type="match status" value="1"/>
</dbReference>
<dbReference type="Pfam" id="PF13380">
    <property type="entry name" value="CoA_binding_2"/>
    <property type="match status" value="1"/>
</dbReference>
<proteinExistence type="predicted"/>
<evidence type="ECO:0000313" key="2">
    <source>
        <dbReference type="EMBL" id="MTV55525.1"/>
    </source>
</evidence>
<protein>
    <submittedName>
        <fullName evidence="2">GNAT family N-acetyltransferase</fullName>
    </submittedName>
</protein>
<dbReference type="InterPro" id="IPR036291">
    <property type="entry name" value="NAD(P)-bd_dom_sf"/>
</dbReference>